<dbReference type="PANTHER" id="PTHR43576">
    <property type="entry name" value="ALPHA-L-ARABINOFURANOSIDASE C-RELATED"/>
    <property type="match status" value="1"/>
</dbReference>
<name>A0A926D1Z1_9FIRM</name>
<feature type="domain" description="HTH cro/C1-type" evidence="2">
    <location>
        <begin position="10"/>
        <end position="64"/>
    </location>
</feature>
<dbReference type="GO" id="GO:0003677">
    <property type="term" value="F:DNA binding"/>
    <property type="evidence" value="ECO:0007669"/>
    <property type="project" value="InterPro"/>
</dbReference>
<dbReference type="InterPro" id="IPR010982">
    <property type="entry name" value="Lambda_DNA-bd_dom_sf"/>
</dbReference>
<dbReference type="Gene3D" id="1.10.260.40">
    <property type="entry name" value="lambda repressor-like DNA-binding domains"/>
    <property type="match status" value="1"/>
</dbReference>
<dbReference type="Proteomes" id="UP000654279">
    <property type="component" value="Unassembled WGS sequence"/>
</dbReference>
<sequence length="701" mass="77654">MNITQIGRFIAQRRAALGLTQAELAERLDITDKAVSKWERGKSIPDVALLSRLAAELRTSVVEILSGESRHVARSSNLDECRAPDEDGRTIHEAAGQGETLVLEPVDAGDLLVSPYLFGSNLEHTRSCLYSGLSAQMLRNRKFVGKPTAGMGCAMAWYPIGKQAIFTFDDPYTRHGEGYHMQRMAECNALHILNPRAGAAAGLGQHGVSIQAERPYLFAMVVKTRGPIAVSIALTDRTEERVYARHTVAAQAEDWTRYEIELTPGKGDADADLRITWEEAGSVCFGALSLLPKDHFRGMRRDVVQAMAALGIGVLRWPGGNFAGEYNWMDGLLPADMRAPFQSYLGLETQPHTMGYDFNEMNTDDFIALCREIGAEPFITINPCWNTPEENAAWVEYCNGDSATHYGGLRAARGYVEPYRVQLWSLGNEFGYGHMEGDNTPGGYCKTVQEHGKKMLEVSPNLSLCSSGPYPNREWAELSARPLSGMAQMISQHYYGYAPCFTDLMAVEQEYNRCLASIARMRCLIRQTHQMLSPNMRISLDEWNVWYAWYRPSSVTDGIYAALAMHLLIEEAEKSGIAIACHFQAVNEGMLCVEPDGVRMSAQGQIFALMRCHAGNHLCFASQEAVATMDREGRVTVTLINASYRQCKTVNFSKYGACREAVLYSSDNVLPPSFFSETNLLEQAGSGSLCMPPHSVLKISF</sequence>
<dbReference type="InterPro" id="IPR055235">
    <property type="entry name" value="ASD1_cat"/>
</dbReference>
<dbReference type="Pfam" id="PF01381">
    <property type="entry name" value="HTH_3"/>
    <property type="match status" value="1"/>
</dbReference>
<dbReference type="SMART" id="SM00530">
    <property type="entry name" value="HTH_XRE"/>
    <property type="match status" value="1"/>
</dbReference>
<dbReference type="CDD" id="cd00093">
    <property type="entry name" value="HTH_XRE"/>
    <property type="match status" value="1"/>
</dbReference>
<reference evidence="3" key="1">
    <citation type="submission" date="2020-08" db="EMBL/GenBank/DDBJ databases">
        <title>Genome public.</title>
        <authorList>
            <person name="Liu C."/>
            <person name="Sun Q."/>
        </authorList>
    </citation>
    <scope>NUCLEOTIDE SEQUENCE</scope>
    <source>
        <strain evidence="3">NSJ-44</strain>
    </source>
</reference>
<dbReference type="PANTHER" id="PTHR43576:SF2">
    <property type="entry name" value="INTRACELLULAR EXO-ALPHA-L-ARABINOFURANOSIDASE 2"/>
    <property type="match status" value="1"/>
</dbReference>
<organism evidence="3 4">
    <name type="scientific">Luoshenia tenuis</name>
    <dbReference type="NCBI Taxonomy" id="2763654"/>
    <lineage>
        <taxon>Bacteria</taxon>
        <taxon>Bacillati</taxon>
        <taxon>Bacillota</taxon>
        <taxon>Clostridia</taxon>
        <taxon>Christensenellales</taxon>
        <taxon>Christensenellaceae</taxon>
        <taxon>Luoshenia</taxon>
    </lineage>
</organism>
<dbReference type="GO" id="GO:0000272">
    <property type="term" value="P:polysaccharide catabolic process"/>
    <property type="evidence" value="ECO:0007669"/>
    <property type="project" value="TreeGrafter"/>
</dbReference>
<dbReference type="InterPro" id="IPR001387">
    <property type="entry name" value="Cro/C1-type_HTH"/>
</dbReference>
<evidence type="ECO:0000313" key="4">
    <source>
        <dbReference type="Proteomes" id="UP000654279"/>
    </source>
</evidence>
<evidence type="ECO:0000259" key="2">
    <source>
        <dbReference type="PROSITE" id="PS50943"/>
    </source>
</evidence>
<dbReference type="SUPFAM" id="SSF51445">
    <property type="entry name" value="(Trans)glycosidases"/>
    <property type="match status" value="1"/>
</dbReference>
<accession>A0A926D1Z1</accession>
<evidence type="ECO:0000313" key="3">
    <source>
        <dbReference type="EMBL" id="MBC8529751.1"/>
    </source>
</evidence>
<dbReference type="AlphaFoldDB" id="A0A926D1Z1"/>
<comment type="caution">
    <text evidence="3">The sequence shown here is derived from an EMBL/GenBank/DDBJ whole genome shotgun (WGS) entry which is preliminary data.</text>
</comment>
<dbReference type="Gene3D" id="3.20.20.80">
    <property type="entry name" value="Glycosidases"/>
    <property type="match status" value="1"/>
</dbReference>
<proteinExistence type="predicted"/>
<protein>
    <submittedName>
        <fullName evidence="3">Helix-turn-helix domain-containing protein</fullName>
    </submittedName>
</protein>
<dbReference type="Pfam" id="PF22848">
    <property type="entry name" value="ASD1_dom"/>
    <property type="match status" value="1"/>
</dbReference>
<dbReference type="PROSITE" id="PS50943">
    <property type="entry name" value="HTH_CROC1"/>
    <property type="match status" value="1"/>
</dbReference>
<dbReference type="SUPFAM" id="SSF47413">
    <property type="entry name" value="lambda repressor-like DNA-binding domains"/>
    <property type="match status" value="1"/>
</dbReference>
<dbReference type="RefSeq" id="WP_249285567.1">
    <property type="nucleotide sequence ID" value="NZ_JACRSO010000004.1"/>
</dbReference>
<gene>
    <name evidence="3" type="ORF">H8699_09955</name>
</gene>
<dbReference type="InterPro" id="IPR017853">
    <property type="entry name" value="GH"/>
</dbReference>
<evidence type="ECO:0000256" key="1">
    <source>
        <dbReference type="ARBA" id="ARBA00004881"/>
    </source>
</evidence>
<comment type="pathway">
    <text evidence="1">Glycan metabolism.</text>
</comment>
<keyword evidence="4" id="KW-1185">Reference proteome</keyword>
<dbReference type="EMBL" id="JACRSO010000004">
    <property type="protein sequence ID" value="MBC8529751.1"/>
    <property type="molecule type" value="Genomic_DNA"/>
</dbReference>